<dbReference type="SUPFAM" id="SSF53098">
    <property type="entry name" value="Ribonuclease H-like"/>
    <property type="match status" value="1"/>
</dbReference>
<dbReference type="STRING" id="8022.A0A060WS12"/>
<proteinExistence type="predicted"/>
<dbReference type="PaxDb" id="8022-A0A060WS12"/>
<sequence length="295" mass="34317">MKTLACSYLWWPGLDQDIQQHVGHCSPCEAVHNKPAAAPLHPWSWAATPWERIHVDYAKIDKQHFLVVVPISSRWKSEKTIKHLFASFGLVKELVLDNHPPFTSNDFEMFLKNNGVRHILSPPYHPASNRAAERAMQTFKKAWTRIEVQPVPTHQRLPRFLFTYRNTPHTVTECTPVELFLKRQPRTRLTLLKPDLSSSVAKHQLQQKKAHDRHSKTVRKFKEGERVMVRDFRHPKSLWNSGGILQHRGLTKSNMVIAMSTFMWIICYGPTHQQRHAERTRTISNPRTILITVDV</sequence>
<dbReference type="InterPro" id="IPR001584">
    <property type="entry name" value="Integrase_cat-core"/>
</dbReference>
<evidence type="ECO:0000313" key="2">
    <source>
        <dbReference type="EMBL" id="CDQ69802.1"/>
    </source>
</evidence>
<dbReference type="EMBL" id="FR904685">
    <property type="protein sequence ID" value="CDQ69802.1"/>
    <property type="molecule type" value="Genomic_DNA"/>
</dbReference>
<dbReference type="InterPro" id="IPR012337">
    <property type="entry name" value="RNaseH-like_sf"/>
</dbReference>
<organism evidence="2 3">
    <name type="scientific">Oncorhynchus mykiss</name>
    <name type="common">Rainbow trout</name>
    <name type="synonym">Salmo gairdneri</name>
    <dbReference type="NCBI Taxonomy" id="8022"/>
    <lineage>
        <taxon>Eukaryota</taxon>
        <taxon>Metazoa</taxon>
        <taxon>Chordata</taxon>
        <taxon>Craniata</taxon>
        <taxon>Vertebrata</taxon>
        <taxon>Euteleostomi</taxon>
        <taxon>Actinopterygii</taxon>
        <taxon>Neopterygii</taxon>
        <taxon>Teleostei</taxon>
        <taxon>Protacanthopterygii</taxon>
        <taxon>Salmoniformes</taxon>
        <taxon>Salmonidae</taxon>
        <taxon>Salmoninae</taxon>
        <taxon>Oncorhynchus</taxon>
    </lineage>
</organism>
<protein>
    <recommendedName>
        <fullName evidence="1">Integrase catalytic domain-containing protein</fullName>
    </recommendedName>
</protein>
<dbReference type="PROSITE" id="PS50994">
    <property type="entry name" value="INTEGRASE"/>
    <property type="match status" value="1"/>
</dbReference>
<dbReference type="InterPro" id="IPR036397">
    <property type="entry name" value="RNaseH_sf"/>
</dbReference>
<name>A0A060WS12_ONCMY</name>
<dbReference type="Proteomes" id="UP000193380">
    <property type="component" value="Unassembled WGS sequence"/>
</dbReference>
<dbReference type="GO" id="GO:0015074">
    <property type="term" value="P:DNA integration"/>
    <property type="evidence" value="ECO:0007669"/>
    <property type="project" value="InterPro"/>
</dbReference>
<reference evidence="2" key="2">
    <citation type="submission" date="2014-03" db="EMBL/GenBank/DDBJ databases">
        <authorList>
            <person name="Genoscope - CEA"/>
        </authorList>
    </citation>
    <scope>NUCLEOTIDE SEQUENCE</scope>
</reference>
<dbReference type="Gene3D" id="3.30.420.10">
    <property type="entry name" value="Ribonuclease H-like superfamily/Ribonuclease H"/>
    <property type="match status" value="1"/>
</dbReference>
<dbReference type="InterPro" id="IPR050951">
    <property type="entry name" value="Retrovirus_Pol_polyprotein"/>
</dbReference>
<dbReference type="AlphaFoldDB" id="A0A060WS12"/>
<dbReference type="PANTHER" id="PTHR37984:SF10">
    <property type="entry name" value="RIBONUCLEASE H"/>
    <property type="match status" value="1"/>
</dbReference>
<dbReference type="PANTHER" id="PTHR37984">
    <property type="entry name" value="PROTEIN CBG26694"/>
    <property type="match status" value="1"/>
</dbReference>
<dbReference type="GO" id="GO:0003676">
    <property type="term" value="F:nucleic acid binding"/>
    <property type="evidence" value="ECO:0007669"/>
    <property type="project" value="InterPro"/>
</dbReference>
<evidence type="ECO:0000313" key="3">
    <source>
        <dbReference type="Proteomes" id="UP000193380"/>
    </source>
</evidence>
<reference evidence="2" key="1">
    <citation type="journal article" date="2014" name="Nat. Commun.">
        <title>The rainbow trout genome provides novel insights into evolution after whole-genome duplication in vertebrates.</title>
        <authorList>
            <person name="Berthelot C."/>
            <person name="Brunet F."/>
            <person name="Chalopin D."/>
            <person name="Juanchich A."/>
            <person name="Bernard M."/>
            <person name="Noel B."/>
            <person name="Bento P."/>
            <person name="Da Silva C."/>
            <person name="Labadie K."/>
            <person name="Alberti A."/>
            <person name="Aury J.M."/>
            <person name="Louis A."/>
            <person name="Dehais P."/>
            <person name="Bardou P."/>
            <person name="Montfort J."/>
            <person name="Klopp C."/>
            <person name="Cabau C."/>
            <person name="Gaspin C."/>
            <person name="Thorgaard G.H."/>
            <person name="Boussaha M."/>
            <person name="Quillet E."/>
            <person name="Guyomard R."/>
            <person name="Galiana D."/>
            <person name="Bobe J."/>
            <person name="Volff J.N."/>
            <person name="Genet C."/>
            <person name="Wincker P."/>
            <person name="Jaillon O."/>
            <person name="Roest Crollius H."/>
            <person name="Guiguen Y."/>
        </authorList>
    </citation>
    <scope>NUCLEOTIDE SEQUENCE [LARGE SCALE GENOMIC DNA]</scope>
</reference>
<gene>
    <name evidence="2" type="ORF">GSONMT00047425001</name>
</gene>
<feature type="domain" description="Integrase catalytic" evidence="1">
    <location>
        <begin position="35"/>
        <end position="184"/>
    </location>
</feature>
<accession>A0A060WS12</accession>
<evidence type="ECO:0000259" key="1">
    <source>
        <dbReference type="PROSITE" id="PS50994"/>
    </source>
</evidence>